<name>A0ABW1NAK8_9ACTN</name>
<organism evidence="1 2">
    <name type="scientific">Sphaerisporangium aureirubrum</name>
    <dbReference type="NCBI Taxonomy" id="1544736"/>
    <lineage>
        <taxon>Bacteria</taxon>
        <taxon>Bacillati</taxon>
        <taxon>Actinomycetota</taxon>
        <taxon>Actinomycetes</taxon>
        <taxon>Streptosporangiales</taxon>
        <taxon>Streptosporangiaceae</taxon>
        <taxon>Sphaerisporangium</taxon>
    </lineage>
</organism>
<dbReference type="InterPro" id="IPR011051">
    <property type="entry name" value="RmlC_Cupin_sf"/>
</dbReference>
<comment type="caution">
    <text evidence="1">The sequence shown here is derived from an EMBL/GenBank/DDBJ whole genome shotgun (WGS) entry which is preliminary data.</text>
</comment>
<evidence type="ECO:0000313" key="1">
    <source>
        <dbReference type="EMBL" id="MFC6080338.1"/>
    </source>
</evidence>
<gene>
    <name evidence="1" type="ORF">ACFP1K_04165</name>
</gene>
<reference evidence="2" key="1">
    <citation type="journal article" date="2019" name="Int. J. Syst. Evol. Microbiol.">
        <title>The Global Catalogue of Microorganisms (GCM) 10K type strain sequencing project: providing services to taxonomists for standard genome sequencing and annotation.</title>
        <authorList>
            <consortium name="The Broad Institute Genomics Platform"/>
            <consortium name="The Broad Institute Genome Sequencing Center for Infectious Disease"/>
            <person name="Wu L."/>
            <person name="Ma J."/>
        </authorList>
    </citation>
    <scope>NUCLEOTIDE SEQUENCE [LARGE SCALE GENOMIC DNA]</scope>
    <source>
        <strain evidence="2">JCM 30346</strain>
    </source>
</reference>
<dbReference type="EMBL" id="JBHSRF010000004">
    <property type="protein sequence ID" value="MFC6080338.1"/>
    <property type="molecule type" value="Genomic_DNA"/>
</dbReference>
<proteinExistence type="predicted"/>
<accession>A0ABW1NAK8</accession>
<keyword evidence="2" id="KW-1185">Reference proteome</keyword>
<dbReference type="InterPro" id="IPR014710">
    <property type="entry name" value="RmlC-like_jellyroll"/>
</dbReference>
<protein>
    <recommendedName>
        <fullName evidence="3">Cupin domain-containing protein</fullName>
    </recommendedName>
</protein>
<dbReference type="Gene3D" id="2.60.120.10">
    <property type="entry name" value="Jelly Rolls"/>
    <property type="match status" value="1"/>
</dbReference>
<evidence type="ECO:0000313" key="2">
    <source>
        <dbReference type="Proteomes" id="UP001596137"/>
    </source>
</evidence>
<sequence>MSHYVFPEPSDWNFDKLGHRGKLFDANASVMRSSYLIVEIDGQLPSWLTQHMCDFVYYVLDGTGTFVVEGRTERCVQGDLVTVPAGSRFTYQGNLRMLLTSTPPWTAGQEELIDFSGNSLWDETTKSESGSSQSQPQNIR</sequence>
<dbReference type="Proteomes" id="UP001596137">
    <property type="component" value="Unassembled WGS sequence"/>
</dbReference>
<dbReference type="SUPFAM" id="SSF51182">
    <property type="entry name" value="RmlC-like cupins"/>
    <property type="match status" value="1"/>
</dbReference>
<evidence type="ECO:0008006" key="3">
    <source>
        <dbReference type="Google" id="ProtNLM"/>
    </source>
</evidence>
<dbReference type="RefSeq" id="WP_380747117.1">
    <property type="nucleotide sequence ID" value="NZ_JBHSRF010000004.1"/>
</dbReference>